<dbReference type="InterPro" id="IPR009293">
    <property type="entry name" value="UPF0478"/>
</dbReference>
<accession>A0A917GUF6</accession>
<keyword evidence="1" id="KW-0472">Membrane</keyword>
<dbReference type="Proteomes" id="UP000600247">
    <property type="component" value="Unassembled WGS sequence"/>
</dbReference>
<dbReference type="PANTHER" id="PTHR40070:SF1">
    <property type="entry name" value="UPF0478 PROTEIN YTXG"/>
    <property type="match status" value="1"/>
</dbReference>
<evidence type="ECO:0000313" key="3">
    <source>
        <dbReference type="Proteomes" id="UP000600247"/>
    </source>
</evidence>
<organism evidence="2 3">
    <name type="scientific">Paenibacillus radicis</name>
    <name type="common">ex Gao et al. 2016</name>
    <dbReference type="NCBI Taxonomy" id="1737354"/>
    <lineage>
        <taxon>Bacteria</taxon>
        <taxon>Bacillati</taxon>
        <taxon>Bacillota</taxon>
        <taxon>Bacilli</taxon>
        <taxon>Bacillales</taxon>
        <taxon>Paenibacillaceae</taxon>
        <taxon>Paenibacillus</taxon>
    </lineage>
</organism>
<protein>
    <submittedName>
        <fullName evidence="2">UPF0478 protein YtxG</fullName>
    </submittedName>
</protein>
<keyword evidence="3" id="KW-1185">Reference proteome</keyword>
<evidence type="ECO:0000313" key="2">
    <source>
        <dbReference type="EMBL" id="GGG56927.1"/>
    </source>
</evidence>
<dbReference type="PANTHER" id="PTHR40070">
    <property type="entry name" value="UPF0478 PROTEIN YTXG"/>
    <property type="match status" value="1"/>
</dbReference>
<comment type="caution">
    <text evidence="2">The sequence shown here is derived from an EMBL/GenBank/DDBJ whole genome shotgun (WGS) entry which is preliminary data.</text>
</comment>
<dbReference type="Pfam" id="PF06103">
    <property type="entry name" value="DUF948"/>
    <property type="match status" value="1"/>
</dbReference>
<feature type="transmembrane region" description="Helical" evidence="1">
    <location>
        <begin position="6"/>
        <end position="24"/>
    </location>
</feature>
<keyword evidence="1" id="KW-0812">Transmembrane</keyword>
<sequence length="151" mass="16451">MDLFIQISVAVIAVAFIILMYSIIQTMKVLKATLDEVRLTVGQLRTDVSQITVDVKEMIHNTNAMTLDVRGKLSALDVVFTTVNDIGHALHSFTGVVKQSAASVVSSIKAEDRPAAIESKREHQGSSHHIASAVIDGVSSSLRIWNKIKKI</sequence>
<dbReference type="RefSeq" id="WP_188887561.1">
    <property type="nucleotide sequence ID" value="NZ_BMHY01000001.1"/>
</dbReference>
<gene>
    <name evidence="2" type="primary">ytxG</name>
    <name evidence="2" type="ORF">GCM10010918_07460</name>
</gene>
<dbReference type="EMBL" id="BMHY01000001">
    <property type="protein sequence ID" value="GGG56927.1"/>
    <property type="molecule type" value="Genomic_DNA"/>
</dbReference>
<proteinExistence type="predicted"/>
<reference evidence="2 3" key="1">
    <citation type="journal article" date="2014" name="Int. J. Syst. Evol. Microbiol.">
        <title>Complete genome sequence of Corynebacterium casei LMG S-19264T (=DSM 44701T), isolated from a smear-ripened cheese.</title>
        <authorList>
            <consortium name="US DOE Joint Genome Institute (JGI-PGF)"/>
            <person name="Walter F."/>
            <person name="Albersmeier A."/>
            <person name="Kalinowski J."/>
            <person name="Ruckert C."/>
        </authorList>
    </citation>
    <scope>NUCLEOTIDE SEQUENCE [LARGE SCALE GENOMIC DNA]</scope>
    <source>
        <strain evidence="2 3">CGMCC 1.15286</strain>
    </source>
</reference>
<keyword evidence="1" id="KW-1133">Transmembrane helix</keyword>
<evidence type="ECO:0000256" key="1">
    <source>
        <dbReference type="SAM" id="Phobius"/>
    </source>
</evidence>
<name>A0A917GUF6_9BACL</name>
<dbReference type="AlphaFoldDB" id="A0A917GUF6"/>